<protein>
    <submittedName>
        <fullName evidence="2">Uncharacterized protein</fullName>
    </submittedName>
</protein>
<feature type="region of interest" description="Disordered" evidence="1">
    <location>
        <begin position="1"/>
        <end position="30"/>
    </location>
</feature>
<sequence length="96" mass="10965">MGGLFRLGRSNAKSGKEPTSASENCLPNADMGSRFKDNPNQYVCDEFCRMVFDGHIVHGHDIVARRLTRAEMLLNVALRVWLVQEPLDRLYHYQLS</sequence>
<dbReference type="Proteomes" id="UP000437068">
    <property type="component" value="Unassembled WGS sequence"/>
</dbReference>
<proteinExistence type="predicted"/>
<evidence type="ECO:0000313" key="3">
    <source>
        <dbReference type="Proteomes" id="UP000437068"/>
    </source>
</evidence>
<organism evidence="2 3">
    <name type="scientific">Phytophthora fragariae</name>
    <dbReference type="NCBI Taxonomy" id="53985"/>
    <lineage>
        <taxon>Eukaryota</taxon>
        <taxon>Sar</taxon>
        <taxon>Stramenopiles</taxon>
        <taxon>Oomycota</taxon>
        <taxon>Peronosporomycetes</taxon>
        <taxon>Peronosporales</taxon>
        <taxon>Peronosporaceae</taxon>
        <taxon>Phytophthora</taxon>
    </lineage>
</organism>
<evidence type="ECO:0000313" key="2">
    <source>
        <dbReference type="EMBL" id="KAE9268347.1"/>
    </source>
</evidence>
<feature type="compositionally biased region" description="Polar residues" evidence="1">
    <location>
        <begin position="11"/>
        <end position="25"/>
    </location>
</feature>
<reference evidence="2 3" key="1">
    <citation type="submission" date="2018-08" db="EMBL/GenBank/DDBJ databases">
        <title>Genomic investigation of the strawberry pathogen Phytophthora fragariae indicates pathogenicity is determined by transcriptional variation in three key races.</title>
        <authorList>
            <person name="Adams T.M."/>
            <person name="Armitage A.D."/>
            <person name="Sobczyk M.K."/>
            <person name="Bates H.J."/>
            <person name="Dunwell J.M."/>
            <person name="Nellist C.F."/>
            <person name="Harrison R.J."/>
        </authorList>
    </citation>
    <scope>NUCLEOTIDE SEQUENCE [LARGE SCALE GENOMIC DNA]</scope>
    <source>
        <strain evidence="2 3">A4</strain>
    </source>
</reference>
<name>A0A6A4BBM5_9STRA</name>
<comment type="caution">
    <text evidence="2">The sequence shown here is derived from an EMBL/GenBank/DDBJ whole genome shotgun (WGS) entry which is preliminary data.</text>
</comment>
<accession>A0A6A4BBM5</accession>
<dbReference type="EMBL" id="QXGE01005152">
    <property type="protein sequence ID" value="KAE9268347.1"/>
    <property type="molecule type" value="Genomic_DNA"/>
</dbReference>
<dbReference type="AlphaFoldDB" id="A0A6A4BBM5"/>
<gene>
    <name evidence="2" type="ORF">PF001_g29684</name>
</gene>
<evidence type="ECO:0000256" key="1">
    <source>
        <dbReference type="SAM" id="MobiDB-lite"/>
    </source>
</evidence>